<evidence type="ECO:0000313" key="4">
    <source>
        <dbReference type="Proteomes" id="UP001162090"/>
    </source>
</evidence>
<gene>
    <name evidence="3" type="primary">SUVC13G3720</name>
    <name evidence="3" type="ORF">SUVC_13G3720</name>
</gene>
<feature type="region of interest" description="Disordered" evidence="1">
    <location>
        <begin position="216"/>
        <end position="238"/>
    </location>
</feature>
<dbReference type="PANTHER" id="PTHR12785">
    <property type="entry name" value="SPLICING FACTOR 3B"/>
    <property type="match status" value="1"/>
</dbReference>
<dbReference type="InterPro" id="IPR006568">
    <property type="entry name" value="PSP_pro-rich"/>
</dbReference>
<feature type="compositionally biased region" description="Basic residues" evidence="1">
    <location>
        <begin position="1"/>
        <end position="11"/>
    </location>
</feature>
<evidence type="ECO:0000313" key="3">
    <source>
        <dbReference type="EMBL" id="CAI4049015.1"/>
    </source>
</evidence>
<feature type="region of interest" description="Disordered" evidence="1">
    <location>
        <begin position="382"/>
        <end position="416"/>
    </location>
</feature>
<evidence type="ECO:0000259" key="2">
    <source>
        <dbReference type="SMART" id="SM00581"/>
    </source>
</evidence>
<organism evidence="3 4">
    <name type="scientific">Saccharomyces uvarum</name>
    <name type="common">Yeast</name>
    <name type="synonym">Saccharomyces bayanus var. uvarum</name>
    <dbReference type="NCBI Taxonomy" id="230603"/>
    <lineage>
        <taxon>Eukaryota</taxon>
        <taxon>Fungi</taxon>
        <taxon>Dikarya</taxon>
        <taxon>Ascomycota</taxon>
        <taxon>Saccharomycotina</taxon>
        <taxon>Saccharomycetes</taxon>
        <taxon>Saccharomycetales</taxon>
        <taxon>Saccharomycetaceae</taxon>
        <taxon>Saccharomyces</taxon>
    </lineage>
</organism>
<protein>
    <recommendedName>
        <fullName evidence="2">PSP proline-rich domain-containing protein</fullName>
    </recommendedName>
</protein>
<accession>A0AA35J7M6</accession>
<dbReference type="Pfam" id="PF04046">
    <property type="entry name" value="PSP"/>
    <property type="match status" value="1"/>
</dbReference>
<feature type="region of interest" description="Disordered" evidence="1">
    <location>
        <begin position="106"/>
        <end position="143"/>
    </location>
</feature>
<dbReference type="GO" id="GO:0005634">
    <property type="term" value="C:nucleus"/>
    <property type="evidence" value="ECO:0007669"/>
    <property type="project" value="InterPro"/>
</dbReference>
<proteinExistence type="predicted"/>
<dbReference type="InterPro" id="IPR052584">
    <property type="entry name" value="U2_snRNP_Complex_Component"/>
</dbReference>
<feature type="region of interest" description="Disordered" evidence="1">
    <location>
        <begin position="1"/>
        <end position="25"/>
    </location>
</feature>
<dbReference type="SMART" id="SM00581">
    <property type="entry name" value="PSP"/>
    <property type="match status" value="1"/>
</dbReference>
<feature type="compositionally biased region" description="Polar residues" evidence="1">
    <location>
        <begin position="12"/>
        <end position="22"/>
    </location>
</feature>
<dbReference type="Pfam" id="PF04037">
    <property type="entry name" value="DUF382"/>
    <property type="match status" value="1"/>
</dbReference>
<reference evidence="3" key="1">
    <citation type="submission" date="2022-10" db="EMBL/GenBank/DDBJ databases">
        <authorList>
            <person name="Byrne P K."/>
        </authorList>
    </citation>
    <scope>NUCLEOTIDE SEQUENCE</scope>
    <source>
        <strain evidence="3">CBS7001</strain>
    </source>
</reference>
<dbReference type="InterPro" id="IPR007180">
    <property type="entry name" value="DUF382"/>
</dbReference>
<feature type="domain" description="PSP proline-rich" evidence="2">
    <location>
        <begin position="292"/>
        <end position="345"/>
    </location>
</feature>
<dbReference type="EMBL" id="OX365924">
    <property type="protein sequence ID" value="CAI4049015.1"/>
    <property type="molecule type" value="Genomic_DNA"/>
</dbReference>
<feature type="compositionally biased region" description="Basic and acidic residues" evidence="1">
    <location>
        <begin position="406"/>
        <end position="416"/>
    </location>
</feature>
<dbReference type="Proteomes" id="UP001162090">
    <property type="component" value="Chromosome 13"/>
</dbReference>
<feature type="compositionally biased region" description="Basic and acidic residues" evidence="1">
    <location>
        <begin position="226"/>
        <end position="236"/>
    </location>
</feature>
<evidence type="ECO:0000256" key="1">
    <source>
        <dbReference type="SAM" id="MobiDB-lite"/>
    </source>
</evidence>
<name>A0AA35J7M6_SACUV</name>
<feature type="compositionally biased region" description="Basic and acidic residues" evidence="1">
    <location>
        <begin position="382"/>
        <end position="398"/>
    </location>
</feature>
<dbReference type="PANTHER" id="PTHR12785:SF6">
    <property type="entry name" value="SPLICING FACTOR 3B SUBUNIT 2"/>
    <property type="match status" value="1"/>
</dbReference>
<sequence length="444" mass="50691">MARTKSRKRSGTKQSKNVSAVNSKADIAAMIEARRLKQSKGNVESPAKKRVINELVDEKLKEHFKDVLQRFQVQAHEAVPKEAVPKEAGKQKGDIVTAVKAGHVVDTNHTAKHELEDVSQDDDEEHFSTRKRRKMEKPSLSELKSQVPYPQIIEWYDCDANYPALLASIKCTKNVIPVPNHWQSKKEYLSGRSLLGKKPFELPDIIKKTNIEQMRSTLPQSGPGAQDEKSLKEASRARVQPKMGTLDLDYKKLHDVFFKTGANWKPDNLLPFGDVYYENRNLFEEAKWRRMVNRKRPGRISQELREIMNLPEGQLPPWCMKMKDVGLPTGYPDFKIAGLNWDITNLNGDVYGKIIPHGQSRAKNQTRKYFGSLISFETPEFENTKGDEEVDTVEKESQDGDVNDEPESKSEYVQKDISEGIALEEEKAGKKEEPLEKQLYTILK</sequence>
<dbReference type="AlphaFoldDB" id="A0AA35J7M6"/>